<dbReference type="CDD" id="cd06578">
    <property type="entry name" value="HemD"/>
    <property type="match status" value="1"/>
</dbReference>
<name>A0A4R6AZN1_9RHOB</name>
<dbReference type="Pfam" id="PF02602">
    <property type="entry name" value="HEM4"/>
    <property type="match status" value="1"/>
</dbReference>
<keyword evidence="3" id="KW-1185">Reference proteome</keyword>
<organism evidence="2 3">
    <name type="scientific">Meridianimarinicoccus aquatilis</name>
    <dbReference type="NCBI Taxonomy" id="2552766"/>
    <lineage>
        <taxon>Bacteria</taxon>
        <taxon>Pseudomonadati</taxon>
        <taxon>Pseudomonadota</taxon>
        <taxon>Alphaproteobacteria</taxon>
        <taxon>Rhodobacterales</taxon>
        <taxon>Paracoccaceae</taxon>
        <taxon>Meridianimarinicoccus</taxon>
    </lineage>
</organism>
<sequence>MIATVLLTRPVKQAERFAGALRDRFGATLPVLIAPKLEIIYDRVAAVRALRGAGGVIFTSENGVDACIGADIPANLPAFCVGPRTAKAAGAAGFAAHMGPGDAAGLIATIAGLKCAQEAAPLVHLHGAHVTGNVSGALAAHGIPTRGAVVYDQRPCPISQQARRLLAGSAPVILPLFSPRSAKLLTGDLAVSQAPLWIAAISPAVAQAVNVHSAAELQIRVARHPDADEIIAEIAELLENGSFLEDGTSAG</sequence>
<evidence type="ECO:0000259" key="1">
    <source>
        <dbReference type="Pfam" id="PF02602"/>
    </source>
</evidence>
<proteinExistence type="predicted"/>
<dbReference type="InterPro" id="IPR036108">
    <property type="entry name" value="4pyrrol_syn_uPrphyn_synt_sf"/>
</dbReference>
<dbReference type="Gene3D" id="3.40.50.10090">
    <property type="match status" value="1"/>
</dbReference>
<reference evidence="2 3" key="1">
    <citation type="submission" date="2019-03" db="EMBL/GenBank/DDBJ databases">
        <title>Rhodobacteraceae bacterium SM1902, a new member of the family Rhodobacteraceae isolated from Yantai.</title>
        <authorList>
            <person name="Sun Y."/>
        </authorList>
    </citation>
    <scope>NUCLEOTIDE SEQUENCE [LARGE SCALE GENOMIC DNA]</scope>
    <source>
        <strain evidence="2 3">SM1902</strain>
    </source>
</reference>
<gene>
    <name evidence="2" type="ORF">E2L05_07340</name>
</gene>
<comment type="caution">
    <text evidence="2">The sequence shown here is derived from an EMBL/GenBank/DDBJ whole genome shotgun (WGS) entry which is preliminary data.</text>
</comment>
<dbReference type="RefSeq" id="WP_133342275.1">
    <property type="nucleotide sequence ID" value="NZ_SMZO01000012.1"/>
</dbReference>
<dbReference type="OrthoDB" id="7204250at2"/>
<dbReference type="AlphaFoldDB" id="A0A4R6AZN1"/>
<dbReference type="GO" id="GO:0033014">
    <property type="term" value="P:tetrapyrrole biosynthetic process"/>
    <property type="evidence" value="ECO:0007669"/>
    <property type="project" value="InterPro"/>
</dbReference>
<protein>
    <submittedName>
        <fullName evidence="2">Uroporphyrinogen-III synthase</fullName>
    </submittedName>
</protein>
<evidence type="ECO:0000313" key="3">
    <source>
        <dbReference type="Proteomes" id="UP000294562"/>
    </source>
</evidence>
<dbReference type="InterPro" id="IPR003754">
    <property type="entry name" value="4pyrrol_synth_uPrphyn_synth"/>
</dbReference>
<evidence type="ECO:0000313" key="2">
    <source>
        <dbReference type="EMBL" id="TDL89254.1"/>
    </source>
</evidence>
<feature type="domain" description="Tetrapyrrole biosynthesis uroporphyrinogen III synthase" evidence="1">
    <location>
        <begin position="31"/>
        <end position="231"/>
    </location>
</feature>
<accession>A0A4R6AZN1</accession>
<dbReference type="SUPFAM" id="SSF69618">
    <property type="entry name" value="HemD-like"/>
    <property type="match status" value="1"/>
</dbReference>
<dbReference type="Proteomes" id="UP000294562">
    <property type="component" value="Unassembled WGS sequence"/>
</dbReference>
<dbReference type="EMBL" id="SMZO01000012">
    <property type="protein sequence ID" value="TDL89254.1"/>
    <property type="molecule type" value="Genomic_DNA"/>
</dbReference>
<dbReference type="GO" id="GO:0004852">
    <property type="term" value="F:uroporphyrinogen-III synthase activity"/>
    <property type="evidence" value="ECO:0007669"/>
    <property type="project" value="InterPro"/>
</dbReference>